<keyword evidence="2" id="KW-1185">Reference proteome</keyword>
<reference evidence="1 2" key="1">
    <citation type="submission" date="2020-07" db="EMBL/GenBank/DDBJ databases">
        <title>MOT database genomes.</title>
        <authorList>
            <person name="Joseph S."/>
            <person name="Aduse-Opoku J."/>
            <person name="Hashim A."/>
            <person name="Wade W."/>
            <person name="Curtis M."/>
        </authorList>
    </citation>
    <scope>NUCLEOTIDE SEQUENCE [LARGE SCALE GENOMIC DNA]</scope>
    <source>
        <strain evidence="1 2">CCW311</strain>
    </source>
</reference>
<evidence type="ECO:0000313" key="1">
    <source>
        <dbReference type="EMBL" id="NYS49200.1"/>
    </source>
</evidence>
<protein>
    <submittedName>
        <fullName evidence="1">Uncharacterized protein</fullName>
    </submittedName>
</protein>
<dbReference type="Proteomes" id="UP000563349">
    <property type="component" value="Unassembled WGS sequence"/>
</dbReference>
<sequence>MRLKKHFVLLGVFLSLAGIVYGYTQYNLTRYSVYYASHMPRKKEAKPELIMALENLDWIDKVNTENVRFDKEDNKSIYIKKNSYFTYSIYGYGKGYYMGINKTNGAYFYNTDSTGKFVTYSSLVENKNEEPLERKTIQKIENLLVPATRDIIEVQKRPTINLQKLFNQRYMSRFN</sequence>
<comment type="caution">
    <text evidence="1">The sequence shown here is derived from an EMBL/GenBank/DDBJ whole genome shotgun (WGS) entry which is preliminary data.</text>
</comment>
<dbReference type="EMBL" id="JACBYG010000041">
    <property type="protein sequence ID" value="NYS49200.1"/>
    <property type="molecule type" value="Genomic_DNA"/>
</dbReference>
<gene>
    <name evidence="1" type="ORF">HZY93_04330</name>
</gene>
<proteinExistence type="predicted"/>
<accession>A0A7Z0LD66</accession>
<name>A0A7Z0LD66_9STRE</name>
<evidence type="ECO:0000313" key="2">
    <source>
        <dbReference type="Proteomes" id="UP000563349"/>
    </source>
</evidence>
<organism evidence="1 2">
    <name type="scientific">Streptococcus danieliae</name>
    <dbReference type="NCBI Taxonomy" id="747656"/>
    <lineage>
        <taxon>Bacteria</taxon>
        <taxon>Bacillati</taxon>
        <taxon>Bacillota</taxon>
        <taxon>Bacilli</taxon>
        <taxon>Lactobacillales</taxon>
        <taxon>Streptococcaceae</taxon>
        <taxon>Streptococcus</taxon>
    </lineage>
</organism>
<dbReference type="RefSeq" id="WP_179923817.1">
    <property type="nucleotide sequence ID" value="NZ_CP128228.1"/>
</dbReference>
<dbReference type="AlphaFoldDB" id="A0A7Z0LD66"/>